<dbReference type="Proteomes" id="UP000288259">
    <property type="component" value="Unassembled WGS sequence"/>
</dbReference>
<dbReference type="PROSITE" id="PS51257">
    <property type="entry name" value="PROKAR_LIPOPROTEIN"/>
    <property type="match status" value="1"/>
</dbReference>
<dbReference type="PRINTS" id="PR01023">
    <property type="entry name" value="NAFLGMOTY"/>
</dbReference>
<dbReference type="Pfam" id="PF00691">
    <property type="entry name" value="OmpA"/>
    <property type="match status" value="1"/>
</dbReference>
<accession>A0A432YDF3</accession>
<evidence type="ECO:0000259" key="5">
    <source>
        <dbReference type="PROSITE" id="PS51123"/>
    </source>
</evidence>
<dbReference type="AlphaFoldDB" id="A0A432YDF3"/>
<dbReference type="EMBL" id="PIPY01000009">
    <property type="protein sequence ID" value="RUO59030.1"/>
    <property type="molecule type" value="Genomic_DNA"/>
</dbReference>
<dbReference type="CDD" id="cd07185">
    <property type="entry name" value="OmpA_C-like"/>
    <property type="match status" value="1"/>
</dbReference>
<comment type="subcellular location">
    <subcellularLocation>
        <location evidence="1">Cell outer membrane</location>
    </subcellularLocation>
</comment>
<proteinExistence type="predicted"/>
<dbReference type="InterPro" id="IPR036737">
    <property type="entry name" value="OmpA-like_sf"/>
</dbReference>
<keyword evidence="7" id="KW-1185">Reference proteome</keyword>
<name>A0A432YDF3_9GAMM</name>
<reference evidence="7" key="1">
    <citation type="journal article" date="2018" name="Front. Microbiol.">
        <title>Genome-Based Analysis Reveals the Taxonomy and Diversity of the Family Idiomarinaceae.</title>
        <authorList>
            <person name="Liu Y."/>
            <person name="Lai Q."/>
            <person name="Shao Z."/>
        </authorList>
    </citation>
    <scope>NUCLEOTIDE SEQUENCE [LARGE SCALE GENOMIC DNA]</scope>
    <source>
        <strain evidence="7">CVS-6</strain>
    </source>
</reference>
<evidence type="ECO:0000256" key="1">
    <source>
        <dbReference type="ARBA" id="ARBA00004442"/>
    </source>
</evidence>
<evidence type="ECO:0000313" key="6">
    <source>
        <dbReference type="EMBL" id="RUO59030.1"/>
    </source>
</evidence>
<dbReference type="InterPro" id="IPR006665">
    <property type="entry name" value="OmpA-like"/>
</dbReference>
<evidence type="ECO:0000256" key="4">
    <source>
        <dbReference type="PROSITE-ProRule" id="PRU00473"/>
    </source>
</evidence>
<evidence type="ECO:0000256" key="2">
    <source>
        <dbReference type="ARBA" id="ARBA00023136"/>
    </source>
</evidence>
<keyword evidence="3" id="KW-0998">Cell outer membrane</keyword>
<dbReference type="SUPFAM" id="SSF103088">
    <property type="entry name" value="OmpA-like"/>
    <property type="match status" value="1"/>
</dbReference>
<dbReference type="PRINTS" id="PR01021">
    <property type="entry name" value="OMPADOMAIN"/>
</dbReference>
<dbReference type="PROSITE" id="PS51123">
    <property type="entry name" value="OMPA_2"/>
    <property type="match status" value="1"/>
</dbReference>
<comment type="caution">
    <text evidence="6">The sequence shown here is derived from an EMBL/GenBank/DDBJ whole genome shotgun (WGS) entry which is preliminary data.</text>
</comment>
<dbReference type="Gene3D" id="3.30.1330.60">
    <property type="entry name" value="OmpA-like domain"/>
    <property type="match status" value="1"/>
</dbReference>
<evidence type="ECO:0000313" key="7">
    <source>
        <dbReference type="Proteomes" id="UP000288259"/>
    </source>
</evidence>
<sequence>MKFLIPLVVASAVILAGCQSQMSRTQKGAAIGAVAGALIGKGTGDHDKSRYIWGAAVGALAGGAIGSYMDRQEQEFREELSGSGVEVVRDGNNIRLQMPSNITFATDSSQIASNFDPILNDVARVLKNYEKTTMVVEGHTDSTGSEEYNQRLSESRAWAVSNHLARNGVDTRRITVIGYGESQPIATNETASGRQKNRRVELRIVPNTQS</sequence>
<dbReference type="PANTHER" id="PTHR30329">
    <property type="entry name" value="STATOR ELEMENT OF FLAGELLAR MOTOR COMPLEX"/>
    <property type="match status" value="1"/>
</dbReference>
<keyword evidence="2 4" id="KW-0472">Membrane</keyword>
<dbReference type="InterPro" id="IPR006664">
    <property type="entry name" value="OMP_bac"/>
</dbReference>
<evidence type="ECO:0000256" key="3">
    <source>
        <dbReference type="ARBA" id="ARBA00023237"/>
    </source>
</evidence>
<protein>
    <recommendedName>
        <fullName evidence="5">OmpA-like domain-containing protein</fullName>
    </recommendedName>
</protein>
<gene>
    <name evidence="6" type="ORF">CWI71_09435</name>
</gene>
<feature type="domain" description="OmpA-like" evidence="5">
    <location>
        <begin position="91"/>
        <end position="208"/>
    </location>
</feature>
<dbReference type="OrthoDB" id="9782229at2"/>
<dbReference type="Pfam" id="PF13441">
    <property type="entry name" value="Gly-zipper_YMGG"/>
    <property type="match status" value="1"/>
</dbReference>
<dbReference type="InterPro" id="IPR050330">
    <property type="entry name" value="Bact_OuterMem_StrucFunc"/>
</dbReference>
<dbReference type="GO" id="GO:0009279">
    <property type="term" value="C:cell outer membrane"/>
    <property type="evidence" value="ECO:0007669"/>
    <property type="project" value="UniProtKB-SubCell"/>
</dbReference>
<dbReference type="InterPro" id="IPR027367">
    <property type="entry name" value="Gly-zipper_YMGG"/>
</dbReference>
<organism evidence="6 7">
    <name type="scientific">Pseudidiomarina insulisalsae</name>
    <dbReference type="NCBI Taxonomy" id="575789"/>
    <lineage>
        <taxon>Bacteria</taxon>
        <taxon>Pseudomonadati</taxon>
        <taxon>Pseudomonadota</taxon>
        <taxon>Gammaproteobacteria</taxon>
        <taxon>Alteromonadales</taxon>
        <taxon>Idiomarinaceae</taxon>
        <taxon>Pseudidiomarina</taxon>
    </lineage>
</organism>
<dbReference type="PANTHER" id="PTHR30329:SF21">
    <property type="entry name" value="LIPOPROTEIN YIAD-RELATED"/>
    <property type="match status" value="1"/>
</dbReference>